<dbReference type="AlphaFoldDB" id="A0A4Y2W3H8"/>
<sequence length="95" mass="10601">MKNCHLHEPPKDNSAHLVGCERFARSSGKLARRILENEIQEYNIHMISKDRRESPACSAENIAHSALDAPPSTELQPPVFQKASFDSKTGKGFKV</sequence>
<comment type="caution">
    <text evidence="2">The sequence shown here is derived from an EMBL/GenBank/DDBJ whole genome shotgun (WGS) entry which is preliminary data.</text>
</comment>
<gene>
    <name evidence="2" type="ORF">AVEN_14336_1</name>
</gene>
<keyword evidence="3" id="KW-1185">Reference proteome</keyword>
<dbReference type="Proteomes" id="UP000499080">
    <property type="component" value="Unassembled WGS sequence"/>
</dbReference>
<reference evidence="2 3" key="1">
    <citation type="journal article" date="2019" name="Sci. Rep.">
        <title>Orb-weaving spider Araneus ventricosus genome elucidates the spidroin gene catalogue.</title>
        <authorList>
            <person name="Kono N."/>
            <person name="Nakamura H."/>
            <person name="Ohtoshi R."/>
            <person name="Moran D.A.P."/>
            <person name="Shinohara A."/>
            <person name="Yoshida Y."/>
            <person name="Fujiwara M."/>
            <person name="Mori M."/>
            <person name="Tomita M."/>
            <person name="Arakawa K."/>
        </authorList>
    </citation>
    <scope>NUCLEOTIDE SEQUENCE [LARGE SCALE GENOMIC DNA]</scope>
</reference>
<evidence type="ECO:0000313" key="2">
    <source>
        <dbReference type="EMBL" id="GBO31522.1"/>
    </source>
</evidence>
<dbReference type="EMBL" id="BGPR01054841">
    <property type="protein sequence ID" value="GBO31522.1"/>
    <property type="molecule type" value="Genomic_DNA"/>
</dbReference>
<evidence type="ECO:0000256" key="1">
    <source>
        <dbReference type="SAM" id="MobiDB-lite"/>
    </source>
</evidence>
<feature type="region of interest" description="Disordered" evidence="1">
    <location>
        <begin position="67"/>
        <end position="95"/>
    </location>
</feature>
<name>A0A4Y2W3H8_ARAVE</name>
<protein>
    <submittedName>
        <fullName evidence="2">Uncharacterized protein</fullName>
    </submittedName>
</protein>
<proteinExistence type="predicted"/>
<evidence type="ECO:0000313" key="3">
    <source>
        <dbReference type="Proteomes" id="UP000499080"/>
    </source>
</evidence>
<organism evidence="2 3">
    <name type="scientific">Araneus ventricosus</name>
    <name type="common">Orbweaver spider</name>
    <name type="synonym">Epeira ventricosa</name>
    <dbReference type="NCBI Taxonomy" id="182803"/>
    <lineage>
        <taxon>Eukaryota</taxon>
        <taxon>Metazoa</taxon>
        <taxon>Ecdysozoa</taxon>
        <taxon>Arthropoda</taxon>
        <taxon>Chelicerata</taxon>
        <taxon>Arachnida</taxon>
        <taxon>Araneae</taxon>
        <taxon>Araneomorphae</taxon>
        <taxon>Entelegynae</taxon>
        <taxon>Araneoidea</taxon>
        <taxon>Araneidae</taxon>
        <taxon>Araneus</taxon>
    </lineage>
</organism>
<accession>A0A4Y2W3H8</accession>